<dbReference type="PROSITE" id="PS51352">
    <property type="entry name" value="THIOREDOXIN_2"/>
    <property type="match status" value="1"/>
</dbReference>
<protein>
    <recommendedName>
        <fullName evidence="6">Thioredoxin domain-containing protein</fullName>
    </recommendedName>
</protein>
<evidence type="ECO:0000256" key="3">
    <source>
        <dbReference type="ARBA" id="ARBA00023157"/>
    </source>
</evidence>
<evidence type="ECO:0000256" key="1">
    <source>
        <dbReference type="ARBA" id="ARBA00004196"/>
    </source>
</evidence>
<evidence type="ECO:0000259" key="6">
    <source>
        <dbReference type="PROSITE" id="PS51352"/>
    </source>
</evidence>
<dbReference type="InterPro" id="IPR050553">
    <property type="entry name" value="Thioredoxin_ResA/DsbE_sf"/>
</dbReference>
<keyword evidence="2" id="KW-0201">Cytochrome c-type biogenesis</keyword>
<name>A0A366L6I8_9SPHI</name>
<evidence type="ECO:0000313" key="7">
    <source>
        <dbReference type="EMBL" id="RBQ09073.1"/>
    </source>
</evidence>
<keyword evidence="4" id="KW-0676">Redox-active center</keyword>
<dbReference type="CDD" id="cd02966">
    <property type="entry name" value="TlpA_like_family"/>
    <property type="match status" value="1"/>
</dbReference>
<dbReference type="AlphaFoldDB" id="A0A366L6I8"/>
<comment type="subcellular location">
    <subcellularLocation>
        <location evidence="1">Cell envelope</location>
    </subcellularLocation>
</comment>
<accession>A0A366L6I8</accession>
<keyword evidence="3" id="KW-1015">Disulfide bond</keyword>
<dbReference type="GO" id="GO:0016491">
    <property type="term" value="F:oxidoreductase activity"/>
    <property type="evidence" value="ECO:0007669"/>
    <property type="project" value="InterPro"/>
</dbReference>
<reference evidence="7 8" key="1">
    <citation type="submission" date="2018-07" db="EMBL/GenBank/DDBJ databases">
        <title>A draft genome of a endophytic bacteria, a new species of Pedobacter.</title>
        <authorList>
            <person name="Zhang Z.D."/>
            <person name="Chen Z.J."/>
        </authorList>
    </citation>
    <scope>NUCLEOTIDE SEQUENCE [LARGE SCALE GENOMIC DNA]</scope>
    <source>
        <strain evidence="7 8">RS10</strain>
    </source>
</reference>
<feature type="signal peptide" evidence="5">
    <location>
        <begin position="1"/>
        <end position="21"/>
    </location>
</feature>
<dbReference type="InterPro" id="IPR036249">
    <property type="entry name" value="Thioredoxin-like_sf"/>
</dbReference>
<dbReference type="GO" id="GO:0030313">
    <property type="term" value="C:cell envelope"/>
    <property type="evidence" value="ECO:0007669"/>
    <property type="project" value="UniProtKB-SubCell"/>
</dbReference>
<dbReference type="PANTHER" id="PTHR42852">
    <property type="entry name" value="THIOL:DISULFIDE INTERCHANGE PROTEIN DSBE"/>
    <property type="match status" value="1"/>
</dbReference>
<dbReference type="InterPro" id="IPR013740">
    <property type="entry name" value="Redoxin"/>
</dbReference>
<dbReference type="InterPro" id="IPR013766">
    <property type="entry name" value="Thioredoxin_domain"/>
</dbReference>
<dbReference type="GO" id="GO:0017004">
    <property type="term" value="P:cytochrome complex assembly"/>
    <property type="evidence" value="ECO:0007669"/>
    <property type="project" value="UniProtKB-KW"/>
</dbReference>
<gene>
    <name evidence="7" type="ORF">DRW42_07700</name>
</gene>
<organism evidence="7 8">
    <name type="scientific">Pedobacter miscanthi</name>
    <dbReference type="NCBI Taxonomy" id="2259170"/>
    <lineage>
        <taxon>Bacteria</taxon>
        <taxon>Pseudomonadati</taxon>
        <taxon>Bacteroidota</taxon>
        <taxon>Sphingobacteriia</taxon>
        <taxon>Sphingobacteriales</taxon>
        <taxon>Sphingobacteriaceae</taxon>
        <taxon>Pedobacter</taxon>
    </lineage>
</organism>
<dbReference type="Gene3D" id="3.40.30.10">
    <property type="entry name" value="Glutaredoxin"/>
    <property type="match status" value="1"/>
</dbReference>
<feature type="chain" id="PRO_5016669415" description="Thioredoxin domain-containing protein" evidence="5">
    <location>
        <begin position="22"/>
        <end position="474"/>
    </location>
</feature>
<feature type="domain" description="Thioredoxin" evidence="6">
    <location>
        <begin position="328"/>
        <end position="472"/>
    </location>
</feature>
<evidence type="ECO:0000256" key="2">
    <source>
        <dbReference type="ARBA" id="ARBA00022748"/>
    </source>
</evidence>
<dbReference type="Pfam" id="PF08534">
    <property type="entry name" value="Redoxin"/>
    <property type="match status" value="1"/>
</dbReference>
<evidence type="ECO:0000313" key="8">
    <source>
        <dbReference type="Proteomes" id="UP000252081"/>
    </source>
</evidence>
<comment type="caution">
    <text evidence="7">The sequence shown here is derived from an EMBL/GenBank/DDBJ whole genome shotgun (WGS) entry which is preliminary data.</text>
</comment>
<sequence length="474" mass="53374">MAMKRKLLSLLLLFLSVSAFSATISGSRIGANEKSSGFFVEAFSTKGRVLYKTVKFDEKGKFTLDFPTSEALIYWIDNFPVYVLPNQNLDIILPERKTGAFLIGGPADQKATSPAMLVESNMKMNGKSEIDNLLINEIHVAWADLTKEKKETLSIKDIDQQYENEVKLINKSKEPGLVSTANFYNDMRYMELKLQYLRSHPSIKVDKNYFNILDKISLNNPAVNSLKAIGLRSLVTNYYTFSKVSQGADIKEDDLADNGSVGKMELLIKKVNNERLINEQLSQIIIYHLSINGWDTDLDKIMLAATEKTTDPAVKQNLNDLREKYSKVSKNALAPDFSMPDASGKMVSLNDFKGKIVAIDVWATWCIPCMHSLPYFLKLRDKYKDNPNVAFVSISTDNAKSKDKWLNFLKSKNMNGIDLHAGDEKSSSFEKAYNITGIPRYILIDQQGKIIEDHAPQASEPGFEKLIETALKSK</sequence>
<dbReference type="EMBL" id="QNQU01000005">
    <property type="protein sequence ID" value="RBQ09073.1"/>
    <property type="molecule type" value="Genomic_DNA"/>
</dbReference>
<dbReference type="SUPFAM" id="SSF52833">
    <property type="entry name" value="Thioredoxin-like"/>
    <property type="match status" value="1"/>
</dbReference>
<proteinExistence type="predicted"/>
<keyword evidence="8" id="KW-1185">Reference proteome</keyword>
<dbReference type="Proteomes" id="UP000252081">
    <property type="component" value="Unassembled WGS sequence"/>
</dbReference>
<keyword evidence="5" id="KW-0732">Signal</keyword>
<evidence type="ECO:0000256" key="4">
    <source>
        <dbReference type="ARBA" id="ARBA00023284"/>
    </source>
</evidence>
<dbReference type="PANTHER" id="PTHR42852:SF6">
    <property type="entry name" value="THIOL:DISULFIDE INTERCHANGE PROTEIN DSBE"/>
    <property type="match status" value="1"/>
</dbReference>
<evidence type="ECO:0000256" key="5">
    <source>
        <dbReference type="SAM" id="SignalP"/>
    </source>
</evidence>